<evidence type="ECO:0000256" key="6">
    <source>
        <dbReference type="ARBA" id="ARBA00012863"/>
    </source>
</evidence>
<organism evidence="11 12">
    <name type="scientific">Paraglomus occultum</name>
    <dbReference type="NCBI Taxonomy" id="144539"/>
    <lineage>
        <taxon>Eukaryota</taxon>
        <taxon>Fungi</taxon>
        <taxon>Fungi incertae sedis</taxon>
        <taxon>Mucoromycota</taxon>
        <taxon>Glomeromycotina</taxon>
        <taxon>Glomeromycetes</taxon>
        <taxon>Paraglomerales</taxon>
        <taxon>Paraglomeraceae</taxon>
        <taxon>Paraglomus</taxon>
    </lineage>
</organism>
<dbReference type="GO" id="GO:0005737">
    <property type="term" value="C:cytoplasm"/>
    <property type="evidence" value="ECO:0007669"/>
    <property type="project" value="TreeGrafter"/>
</dbReference>
<dbReference type="InterPro" id="IPR050138">
    <property type="entry name" value="DHOase/Allantoinase_Hydrolase"/>
</dbReference>
<dbReference type="InterPro" id="IPR002195">
    <property type="entry name" value="Dihydroorotase_CS"/>
</dbReference>
<evidence type="ECO:0000256" key="9">
    <source>
        <dbReference type="ARBA" id="ARBA00022833"/>
    </source>
</evidence>
<evidence type="ECO:0000256" key="5">
    <source>
        <dbReference type="ARBA" id="ARBA00011881"/>
    </source>
</evidence>
<evidence type="ECO:0000256" key="3">
    <source>
        <dbReference type="ARBA" id="ARBA00004968"/>
    </source>
</evidence>
<dbReference type="InterPro" id="IPR006680">
    <property type="entry name" value="Amidohydro-rel"/>
</dbReference>
<dbReference type="EMBL" id="CAJVPJ010000332">
    <property type="protein sequence ID" value="CAG8512745.1"/>
    <property type="molecule type" value="Genomic_DNA"/>
</dbReference>
<dbReference type="NCBIfam" id="TIGR03178">
    <property type="entry name" value="allantoinase"/>
    <property type="match status" value="1"/>
</dbReference>
<accession>A0A9N9F6B8</accession>
<feature type="domain" description="Amidohydrolase-related" evidence="10">
    <location>
        <begin position="64"/>
        <end position="443"/>
    </location>
</feature>
<comment type="subunit">
    <text evidence="5">Homotetramer.</text>
</comment>
<comment type="similarity">
    <text evidence="4">Belongs to the metallo-dependent hydrolases superfamily. Allantoinase family.</text>
</comment>
<gene>
    <name evidence="11" type="ORF">POCULU_LOCUS3157</name>
</gene>
<reference evidence="11" key="1">
    <citation type="submission" date="2021-06" db="EMBL/GenBank/DDBJ databases">
        <authorList>
            <person name="Kallberg Y."/>
            <person name="Tangrot J."/>
            <person name="Rosling A."/>
        </authorList>
    </citation>
    <scope>NUCLEOTIDE SEQUENCE</scope>
    <source>
        <strain evidence="11">IA702</strain>
    </source>
</reference>
<dbReference type="AlphaFoldDB" id="A0A9N9F6B8"/>
<evidence type="ECO:0000256" key="8">
    <source>
        <dbReference type="ARBA" id="ARBA00022801"/>
    </source>
</evidence>
<keyword evidence="12" id="KW-1185">Reference proteome</keyword>
<evidence type="ECO:0000256" key="1">
    <source>
        <dbReference type="ARBA" id="ARBA00001756"/>
    </source>
</evidence>
<evidence type="ECO:0000256" key="2">
    <source>
        <dbReference type="ARBA" id="ARBA00001947"/>
    </source>
</evidence>
<dbReference type="Gene3D" id="3.20.20.140">
    <property type="entry name" value="Metal-dependent hydrolases"/>
    <property type="match status" value="1"/>
</dbReference>
<evidence type="ECO:0000313" key="11">
    <source>
        <dbReference type="EMBL" id="CAG8512745.1"/>
    </source>
</evidence>
<dbReference type="SUPFAM" id="SSF51338">
    <property type="entry name" value="Composite domain of metallo-dependent hydrolases"/>
    <property type="match status" value="1"/>
</dbReference>
<dbReference type="FunFam" id="3.20.20.140:FF:000032">
    <property type="entry name" value="Allantoinase Dal1"/>
    <property type="match status" value="1"/>
</dbReference>
<keyword evidence="9" id="KW-0862">Zinc</keyword>
<dbReference type="PANTHER" id="PTHR43668">
    <property type="entry name" value="ALLANTOINASE"/>
    <property type="match status" value="1"/>
</dbReference>
<evidence type="ECO:0000313" key="12">
    <source>
        <dbReference type="Proteomes" id="UP000789572"/>
    </source>
</evidence>
<dbReference type="InterPro" id="IPR032466">
    <property type="entry name" value="Metal_Hydrolase"/>
</dbReference>
<comment type="catalytic activity">
    <reaction evidence="1">
        <text>(S)-allantoin + H2O = allantoate + H(+)</text>
        <dbReference type="Rhea" id="RHEA:17029"/>
        <dbReference type="ChEBI" id="CHEBI:15377"/>
        <dbReference type="ChEBI" id="CHEBI:15378"/>
        <dbReference type="ChEBI" id="CHEBI:15678"/>
        <dbReference type="ChEBI" id="CHEBI:17536"/>
        <dbReference type="EC" id="3.5.2.5"/>
    </reaction>
</comment>
<dbReference type="PROSITE" id="PS00482">
    <property type="entry name" value="DIHYDROOROTASE_1"/>
    <property type="match status" value="1"/>
</dbReference>
<dbReference type="GO" id="GO:0050897">
    <property type="term" value="F:cobalt ion binding"/>
    <property type="evidence" value="ECO:0007669"/>
    <property type="project" value="InterPro"/>
</dbReference>
<dbReference type="GO" id="GO:0000256">
    <property type="term" value="P:allantoin catabolic process"/>
    <property type="evidence" value="ECO:0007669"/>
    <property type="project" value="InterPro"/>
</dbReference>
<comment type="caution">
    <text evidence="11">The sequence shown here is derived from an EMBL/GenBank/DDBJ whole genome shotgun (WGS) entry which is preliminary data.</text>
</comment>
<sequence length="461" mass="50932">MALDDLFIITSNKVLALDSSLPSPATIEISKKNGHIVNVIPTKLSLKDYPSLAPTEFIDAGDDVVMPGIVDAHVHLNDPGRTAWEGFESGTKAAAAGGVTTVIEMPLNSIPPTTTVANFDIKRQTATGRCWVDVGFYGGIIPGNQNEIVPLIKAGVRGFKCFLIESGVDEFPCVNETDARRAFEKLQSQNTVFMFHAEMSNGEQADDNEQIESQNYQRFLLSRPPSLELNAIKLIVQLTNEYKTVPTHIVHLSTADALDIIKKAKDDGLPLTVETCFHYLCLSAEDIPAGHTEFKCCPPIRNEANRQKLWQALKDGIIDDVVSDHSPCTANLKRFDEGDFINAWGGISTLQFGLPVLWTEAKKHGCNINDLVKWLSRSPAKRVSLDDRKGAIKKGYDADIVIWNPEETFTVTRDIIQFKNKFTPYIHRTLHGVVKKTILRGNVIYDSSHGVIGDPKGQLLI</sequence>
<proteinExistence type="inferred from homology"/>
<dbReference type="InterPro" id="IPR018228">
    <property type="entry name" value="DNase_TatD-rel_CS"/>
</dbReference>
<dbReference type="InterPro" id="IPR011059">
    <property type="entry name" value="Metal-dep_hydrolase_composite"/>
</dbReference>
<dbReference type="Pfam" id="PF01979">
    <property type="entry name" value="Amidohydro_1"/>
    <property type="match status" value="1"/>
</dbReference>
<dbReference type="GO" id="GO:0008270">
    <property type="term" value="F:zinc ion binding"/>
    <property type="evidence" value="ECO:0007669"/>
    <property type="project" value="InterPro"/>
</dbReference>
<dbReference type="OrthoDB" id="10258955at2759"/>
<dbReference type="EC" id="3.5.2.5" evidence="6"/>
<dbReference type="Proteomes" id="UP000789572">
    <property type="component" value="Unassembled WGS sequence"/>
</dbReference>
<keyword evidence="7" id="KW-0479">Metal-binding</keyword>
<dbReference type="InterPro" id="IPR017593">
    <property type="entry name" value="Allantoinase"/>
</dbReference>
<dbReference type="PROSITE" id="PS01137">
    <property type="entry name" value="TATD_1"/>
    <property type="match status" value="1"/>
</dbReference>
<evidence type="ECO:0000259" key="10">
    <source>
        <dbReference type="Pfam" id="PF01979"/>
    </source>
</evidence>
<dbReference type="PANTHER" id="PTHR43668:SF2">
    <property type="entry name" value="ALLANTOINASE"/>
    <property type="match status" value="1"/>
</dbReference>
<comment type="pathway">
    <text evidence="3">Nitrogen metabolism; (S)-allantoin degradation; allantoate from (S)-allantoin: step 1/1.</text>
</comment>
<dbReference type="GO" id="GO:0004038">
    <property type="term" value="F:allantoinase activity"/>
    <property type="evidence" value="ECO:0007669"/>
    <property type="project" value="UniProtKB-EC"/>
</dbReference>
<comment type="cofactor">
    <cofactor evidence="2">
        <name>Zn(2+)</name>
        <dbReference type="ChEBI" id="CHEBI:29105"/>
    </cofactor>
</comment>
<name>A0A9N9F6B8_9GLOM</name>
<evidence type="ECO:0000256" key="7">
    <source>
        <dbReference type="ARBA" id="ARBA00022723"/>
    </source>
</evidence>
<dbReference type="SUPFAM" id="SSF51556">
    <property type="entry name" value="Metallo-dependent hydrolases"/>
    <property type="match status" value="1"/>
</dbReference>
<dbReference type="GO" id="GO:0006145">
    <property type="term" value="P:purine nucleobase catabolic process"/>
    <property type="evidence" value="ECO:0007669"/>
    <property type="project" value="TreeGrafter"/>
</dbReference>
<protein>
    <recommendedName>
        <fullName evidence="6">allantoinase</fullName>
        <ecNumber evidence="6">3.5.2.5</ecNumber>
    </recommendedName>
</protein>
<evidence type="ECO:0000256" key="4">
    <source>
        <dbReference type="ARBA" id="ARBA00010368"/>
    </source>
</evidence>
<keyword evidence="8" id="KW-0378">Hydrolase</keyword>